<gene>
    <name evidence="5" type="ORF">SAMN05421742_101320</name>
</gene>
<accession>A0A1G7UGK8</accession>
<keyword evidence="3" id="KW-0812">Transmembrane</keyword>
<dbReference type="PANTHER" id="PTHR30329:SF21">
    <property type="entry name" value="LIPOPROTEIN YIAD-RELATED"/>
    <property type="match status" value="1"/>
</dbReference>
<dbReference type="PANTHER" id="PTHR30329">
    <property type="entry name" value="STATOR ELEMENT OF FLAGELLAR MOTOR COMPLEX"/>
    <property type="match status" value="1"/>
</dbReference>
<dbReference type="EMBL" id="FNCV01000001">
    <property type="protein sequence ID" value="SDG46478.1"/>
    <property type="molecule type" value="Genomic_DNA"/>
</dbReference>
<proteinExistence type="predicted"/>
<dbReference type="RefSeq" id="WP_092614320.1">
    <property type="nucleotide sequence ID" value="NZ_FNCV01000001.1"/>
</dbReference>
<dbReference type="InterPro" id="IPR050330">
    <property type="entry name" value="Bact_OuterMem_StrucFunc"/>
</dbReference>
<dbReference type="OrthoDB" id="8438623at2"/>
<feature type="region of interest" description="Disordered" evidence="2">
    <location>
        <begin position="53"/>
        <end position="196"/>
    </location>
</feature>
<evidence type="ECO:0000313" key="6">
    <source>
        <dbReference type="Proteomes" id="UP000217076"/>
    </source>
</evidence>
<keyword evidence="1 3" id="KW-0472">Membrane</keyword>
<keyword evidence="6" id="KW-1185">Reference proteome</keyword>
<evidence type="ECO:0000313" key="5">
    <source>
        <dbReference type="EMBL" id="SDG46478.1"/>
    </source>
</evidence>
<organism evidence="5 6">
    <name type="scientific">Roseospirillum parvum</name>
    <dbReference type="NCBI Taxonomy" id="83401"/>
    <lineage>
        <taxon>Bacteria</taxon>
        <taxon>Pseudomonadati</taxon>
        <taxon>Pseudomonadota</taxon>
        <taxon>Alphaproteobacteria</taxon>
        <taxon>Rhodospirillales</taxon>
        <taxon>Rhodospirillaceae</taxon>
        <taxon>Roseospirillum</taxon>
    </lineage>
</organism>
<dbReference type="GO" id="GO:0016020">
    <property type="term" value="C:membrane"/>
    <property type="evidence" value="ECO:0007669"/>
    <property type="project" value="UniProtKB-UniRule"/>
</dbReference>
<evidence type="ECO:0000256" key="2">
    <source>
        <dbReference type="SAM" id="MobiDB-lite"/>
    </source>
</evidence>
<dbReference type="InterPro" id="IPR006665">
    <property type="entry name" value="OmpA-like"/>
</dbReference>
<dbReference type="SUPFAM" id="SSF103088">
    <property type="entry name" value="OmpA-like"/>
    <property type="match status" value="1"/>
</dbReference>
<feature type="compositionally biased region" description="Polar residues" evidence="2">
    <location>
        <begin position="176"/>
        <end position="190"/>
    </location>
</feature>
<dbReference type="InterPro" id="IPR036737">
    <property type="entry name" value="OmpA-like_sf"/>
</dbReference>
<dbReference type="AlphaFoldDB" id="A0A1G7UGK8"/>
<dbReference type="Pfam" id="PF00691">
    <property type="entry name" value="OmpA"/>
    <property type="match status" value="1"/>
</dbReference>
<feature type="domain" description="OmpA-like" evidence="4">
    <location>
        <begin position="212"/>
        <end position="333"/>
    </location>
</feature>
<dbReference type="STRING" id="83401.SAMN05421742_101320"/>
<feature type="compositionally biased region" description="Pro residues" evidence="2">
    <location>
        <begin position="120"/>
        <end position="132"/>
    </location>
</feature>
<dbReference type="Proteomes" id="UP000217076">
    <property type="component" value="Unassembled WGS sequence"/>
</dbReference>
<feature type="compositionally biased region" description="Polar residues" evidence="2">
    <location>
        <begin position="100"/>
        <end position="114"/>
    </location>
</feature>
<protein>
    <submittedName>
        <fullName evidence="5">OmpA family protein</fullName>
    </submittedName>
</protein>
<evidence type="ECO:0000256" key="1">
    <source>
        <dbReference type="PROSITE-ProRule" id="PRU00473"/>
    </source>
</evidence>
<dbReference type="Gene3D" id="3.30.1330.60">
    <property type="entry name" value="OmpA-like domain"/>
    <property type="match status" value="1"/>
</dbReference>
<evidence type="ECO:0000259" key="4">
    <source>
        <dbReference type="PROSITE" id="PS51123"/>
    </source>
</evidence>
<reference evidence="6" key="1">
    <citation type="submission" date="2016-10" db="EMBL/GenBank/DDBJ databases">
        <authorList>
            <person name="Varghese N."/>
            <person name="Submissions S."/>
        </authorList>
    </citation>
    <scope>NUCLEOTIDE SEQUENCE [LARGE SCALE GENOMIC DNA]</scope>
    <source>
        <strain evidence="6">930I</strain>
    </source>
</reference>
<dbReference type="CDD" id="cd07185">
    <property type="entry name" value="OmpA_C-like"/>
    <property type="match status" value="1"/>
</dbReference>
<keyword evidence="3" id="KW-1133">Transmembrane helix</keyword>
<name>A0A1G7UGK8_9PROT</name>
<sequence>MPATEHTATAPGRRPVRATGRLIGGAPLIVAALLLGLGGLAGCSWFEDDPVEPTTAGQSAAAASEAAANQAAAEAEQEALAEGLVPDTANRQYDTESGRRQVSTMRALSEQPENAQVAETPPPPASPSPQPSPAGAVERAGSPPPPPGQADGSFRPADYPPGPGAEDPFASGGTVVISSDGVSSLNSGDQLASLPSVDETGGPYPLSAFNPAMAVSSDLVATIYFNNGSARLSSEAYRVIDQVVDLQRQYGGTLRVVGHASSRTQDMDLVRHRLINLETSLQRADAVTRALLAAGFPADSLYAGAVGDTEPLYLEVMPAGEAGNRRAEIWLDR</sequence>
<dbReference type="PROSITE" id="PS51123">
    <property type="entry name" value="OMPA_2"/>
    <property type="match status" value="1"/>
</dbReference>
<feature type="compositionally biased region" description="Low complexity" evidence="2">
    <location>
        <begin position="56"/>
        <end position="84"/>
    </location>
</feature>
<feature type="transmembrane region" description="Helical" evidence="3">
    <location>
        <begin position="22"/>
        <end position="41"/>
    </location>
</feature>
<evidence type="ECO:0000256" key="3">
    <source>
        <dbReference type="SAM" id="Phobius"/>
    </source>
</evidence>